<dbReference type="Proteomes" id="UP000789525">
    <property type="component" value="Unassembled WGS sequence"/>
</dbReference>
<dbReference type="EMBL" id="CAJVPT010005155">
    <property type="protein sequence ID" value="CAG8516946.1"/>
    <property type="molecule type" value="Genomic_DNA"/>
</dbReference>
<accession>A0ACA9L981</accession>
<name>A0ACA9L981_9GLOM</name>
<keyword evidence="2" id="KW-1185">Reference proteome</keyword>
<organism evidence="1 2">
    <name type="scientific">Acaulospora colombiana</name>
    <dbReference type="NCBI Taxonomy" id="27376"/>
    <lineage>
        <taxon>Eukaryota</taxon>
        <taxon>Fungi</taxon>
        <taxon>Fungi incertae sedis</taxon>
        <taxon>Mucoromycota</taxon>
        <taxon>Glomeromycotina</taxon>
        <taxon>Glomeromycetes</taxon>
        <taxon>Diversisporales</taxon>
        <taxon>Acaulosporaceae</taxon>
        <taxon>Acaulospora</taxon>
    </lineage>
</organism>
<sequence>LSSYAEELAGKLSDGKTKEQARKARDQARRRFQQLGLSKEQADTLIPIRAPGRHVEERDPIKIIAQDIIKNNLSPEEINGISYDLASFAPTTVAGSSRLNLLRKELRSLGADYLITEATKIPFITEEANQIQARKRILRGINGYDCPEFFYLEKVQKRLNECDINKPPSMQNLIDVMIMLCHASSVEHYGVMNYRPNTPAPKQENKQWLLPIISTVKSLSSLDDSESDPDEDEGEVSDVNVVDLANNIHLLQFQNSNPGFDWFTGRKYDEELQTYRAEIITDPKNGWKRASLLRNNQSGSSDSRLQQNKSKKNKVKYSIIESESDINSDTSASSTSSSSSGSEDTHVYKSVRCRKRKDWCHILDNIKKDLKNVELLESGFDEERRKKAQEIIDHWKRKLGTLSSSGTPSPQL</sequence>
<gene>
    <name evidence="1" type="ORF">ACOLOM_LOCUS3477</name>
</gene>
<comment type="caution">
    <text evidence="1">The sequence shown here is derived from an EMBL/GenBank/DDBJ whole genome shotgun (WGS) entry which is preliminary data.</text>
</comment>
<protein>
    <submittedName>
        <fullName evidence="1">6885_t:CDS:1</fullName>
    </submittedName>
</protein>
<evidence type="ECO:0000313" key="2">
    <source>
        <dbReference type="Proteomes" id="UP000789525"/>
    </source>
</evidence>
<proteinExistence type="predicted"/>
<feature type="non-terminal residue" evidence="1">
    <location>
        <position position="1"/>
    </location>
</feature>
<reference evidence="1" key="1">
    <citation type="submission" date="2021-06" db="EMBL/GenBank/DDBJ databases">
        <authorList>
            <person name="Kallberg Y."/>
            <person name="Tangrot J."/>
            <person name="Rosling A."/>
        </authorList>
    </citation>
    <scope>NUCLEOTIDE SEQUENCE</scope>
    <source>
        <strain evidence="1">CL356</strain>
    </source>
</reference>
<evidence type="ECO:0000313" key="1">
    <source>
        <dbReference type="EMBL" id="CAG8516946.1"/>
    </source>
</evidence>